<dbReference type="AlphaFoldDB" id="J8Q113"/>
<keyword evidence="5" id="KW-1015">Disulfide bond</keyword>
<dbReference type="EC" id="1.8.3.2" evidence="6"/>
<feature type="transmembrane region" description="Helical" evidence="6">
    <location>
        <begin position="9"/>
        <end position="26"/>
    </location>
</feature>
<dbReference type="PANTHER" id="PTHR12645">
    <property type="entry name" value="ALR/ERV"/>
    <property type="match status" value="1"/>
</dbReference>
<dbReference type="GO" id="GO:0016971">
    <property type="term" value="F:flavin-dependent sulfhydryl oxidase activity"/>
    <property type="evidence" value="ECO:0007669"/>
    <property type="project" value="InterPro"/>
</dbReference>
<dbReference type="Pfam" id="PF04777">
    <property type="entry name" value="Evr1_Alr"/>
    <property type="match status" value="1"/>
</dbReference>
<proteinExistence type="predicted"/>
<comment type="catalytic activity">
    <reaction evidence="6">
        <text>2 R'C(R)SH + O2 = R'C(R)S-S(R)CR' + H2O2</text>
        <dbReference type="Rhea" id="RHEA:17357"/>
        <dbReference type="ChEBI" id="CHEBI:15379"/>
        <dbReference type="ChEBI" id="CHEBI:16240"/>
        <dbReference type="ChEBI" id="CHEBI:16520"/>
        <dbReference type="ChEBI" id="CHEBI:17412"/>
        <dbReference type="EC" id="1.8.3.2"/>
    </reaction>
</comment>
<accession>J8Q113</accession>
<evidence type="ECO:0000313" key="9">
    <source>
        <dbReference type="Proteomes" id="UP000006968"/>
    </source>
</evidence>
<keyword evidence="6" id="KW-0812">Transmembrane</keyword>
<keyword evidence="6" id="KW-0472">Membrane</keyword>
<dbReference type="InterPro" id="IPR017905">
    <property type="entry name" value="ERV/ALR_sulphydryl_oxidase"/>
</dbReference>
<dbReference type="GO" id="GO:0005739">
    <property type="term" value="C:mitochondrion"/>
    <property type="evidence" value="ECO:0007669"/>
    <property type="project" value="TreeGrafter"/>
</dbReference>
<dbReference type="HOGENOM" id="CLU_070631_2_2_1"/>
<organism evidence="8 9">
    <name type="scientific">Saccharomyces arboricola (strain H-6 / AS 2.3317 / CBS 10644)</name>
    <name type="common">Yeast</name>
    <dbReference type="NCBI Taxonomy" id="1160507"/>
    <lineage>
        <taxon>Eukaryota</taxon>
        <taxon>Fungi</taxon>
        <taxon>Dikarya</taxon>
        <taxon>Ascomycota</taxon>
        <taxon>Saccharomycotina</taxon>
        <taxon>Saccharomycetes</taxon>
        <taxon>Saccharomycetales</taxon>
        <taxon>Saccharomycetaceae</taxon>
        <taxon>Saccharomyces</taxon>
    </lineage>
</organism>
<sequence>MKQLVKRSHAIRIIAALGMVGLWLFFSSNDLSISTPGLIKAEAGARETQDGAAAPSAADLKNDARLKEIEKQTIMPLMGDDQVKKEVGRASWKYFHTLLARFPDEPTPEEREKLSTFIELYAELYPCGECSYHFVKLIEKFPIQTSSRTAAAMWGCHIHNKVNEFLKKVSYDCSTILADYDCGCSDSDGKKVSLEKEAKQLG</sequence>
<keyword evidence="6" id="KW-1133">Transmembrane helix</keyword>
<dbReference type="FunFam" id="1.20.120.310:FF:000002">
    <property type="entry name" value="Sulfhydryl oxidase"/>
    <property type="match status" value="1"/>
</dbReference>
<evidence type="ECO:0000313" key="8">
    <source>
        <dbReference type="EMBL" id="EJS41334.1"/>
    </source>
</evidence>
<dbReference type="Proteomes" id="UP000006968">
    <property type="component" value="Chromosome XVI"/>
</dbReference>
<evidence type="ECO:0000256" key="5">
    <source>
        <dbReference type="ARBA" id="ARBA00023157"/>
    </source>
</evidence>
<gene>
    <name evidence="8" type="ORF">SU7_3645</name>
</gene>
<reference evidence="8 9" key="1">
    <citation type="journal article" date="2013" name="BMC Genomics">
        <title>High quality de novo sequencing and assembly of the Saccharomyces arboricolus genome.</title>
        <authorList>
            <person name="Liti G."/>
            <person name="Nguyen Ba A.N."/>
            <person name="Blythe M."/>
            <person name="Mueller C.A."/>
            <person name="Bergstroem A."/>
            <person name="Cubillos F.A."/>
            <person name="Dafhnis-Calas F."/>
            <person name="Khoshraftar S."/>
            <person name="Malla S."/>
            <person name="Mehta N."/>
            <person name="Siow C.C."/>
            <person name="Warringer J."/>
            <person name="Moses A.M."/>
            <person name="Louis E.J."/>
            <person name="Nieduszynski C.A."/>
        </authorList>
    </citation>
    <scope>NUCLEOTIDE SEQUENCE [LARGE SCALE GENOMIC DNA]</scope>
    <source>
        <strain evidence="9">H-6 / AS 2.3317 / CBS 10644</strain>
    </source>
</reference>
<comment type="caution">
    <text evidence="8">The sequence shown here is derived from an EMBL/GenBank/DDBJ whole genome shotgun (WGS) entry which is preliminary data.</text>
</comment>
<evidence type="ECO:0000256" key="3">
    <source>
        <dbReference type="ARBA" id="ARBA00022827"/>
    </source>
</evidence>
<protein>
    <recommendedName>
        <fullName evidence="6">Sulfhydryl oxidase</fullName>
        <ecNumber evidence="6">1.8.3.2</ecNumber>
    </recommendedName>
</protein>
<feature type="domain" description="ERV/ALR sulfhydryl oxidase" evidence="7">
    <location>
        <begin position="79"/>
        <end position="180"/>
    </location>
</feature>
<dbReference type="InterPro" id="IPR039799">
    <property type="entry name" value="ALR/ERV"/>
</dbReference>
<dbReference type="GO" id="GO:0050660">
    <property type="term" value="F:flavin adenine dinucleotide binding"/>
    <property type="evidence" value="ECO:0007669"/>
    <property type="project" value="TreeGrafter"/>
</dbReference>
<comment type="cofactor">
    <cofactor evidence="1 6">
        <name>FAD</name>
        <dbReference type="ChEBI" id="CHEBI:57692"/>
    </cofactor>
</comment>
<evidence type="ECO:0000256" key="1">
    <source>
        <dbReference type="ARBA" id="ARBA00001974"/>
    </source>
</evidence>
<keyword evidence="4 6" id="KW-0560">Oxidoreductase</keyword>
<evidence type="ECO:0000256" key="2">
    <source>
        <dbReference type="ARBA" id="ARBA00022630"/>
    </source>
</evidence>
<dbReference type="InterPro" id="IPR036774">
    <property type="entry name" value="ERV/ALR_sulphydryl_oxid_sf"/>
</dbReference>
<dbReference type="PANTHER" id="PTHR12645:SF1">
    <property type="entry name" value="FAD-LINKED SULFHYDRYL OXIDASE ERV2"/>
    <property type="match status" value="1"/>
</dbReference>
<dbReference type="OrthoDB" id="59470at2759"/>
<keyword evidence="2 6" id="KW-0285">Flavoprotein</keyword>
<evidence type="ECO:0000259" key="7">
    <source>
        <dbReference type="PROSITE" id="PS51324"/>
    </source>
</evidence>
<keyword evidence="3 6" id="KW-0274">FAD</keyword>
<keyword evidence="9" id="KW-1185">Reference proteome</keyword>
<dbReference type="PROSITE" id="PS51324">
    <property type="entry name" value="ERV_ALR"/>
    <property type="match status" value="1"/>
</dbReference>
<evidence type="ECO:0000256" key="4">
    <source>
        <dbReference type="ARBA" id="ARBA00023002"/>
    </source>
</evidence>
<dbReference type="SUPFAM" id="SSF69000">
    <property type="entry name" value="FAD-dependent thiol oxidase"/>
    <property type="match status" value="1"/>
</dbReference>
<evidence type="ECO:0000256" key="6">
    <source>
        <dbReference type="RuleBase" id="RU371123"/>
    </source>
</evidence>
<name>J8Q113_SACAR</name>
<dbReference type="EMBL" id="ALIE01000195">
    <property type="protein sequence ID" value="EJS41334.1"/>
    <property type="molecule type" value="Genomic_DNA"/>
</dbReference>
<dbReference type="Gene3D" id="1.20.120.310">
    <property type="entry name" value="ERV/ALR sulfhydryl oxidase domain"/>
    <property type="match status" value="1"/>
</dbReference>